<reference evidence="2" key="1">
    <citation type="journal article" date="2021" name="PeerJ">
        <title>Extensive microbial diversity within the chicken gut microbiome revealed by metagenomics and culture.</title>
        <authorList>
            <person name="Gilroy R."/>
            <person name="Ravi A."/>
            <person name="Getino M."/>
            <person name="Pursley I."/>
            <person name="Horton D.L."/>
            <person name="Alikhan N.F."/>
            <person name="Baker D."/>
            <person name="Gharbi K."/>
            <person name="Hall N."/>
            <person name="Watson M."/>
            <person name="Adriaenssens E.M."/>
            <person name="Foster-Nyarko E."/>
            <person name="Jarju S."/>
            <person name="Secka A."/>
            <person name="Antonio M."/>
            <person name="Oren A."/>
            <person name="Chaudhuri R.R."/>
            <person name="La Ragione R."/>
            <person name="Hildebrand F."/>
            <person name="Pallen M.J."/>
        </authorList>
    </citation>
    <scope>NUCLEOTIDE SEQUENCE</scope>
    <source>
        <strain evidence="2">23274</strain>
    </source>
</reference>
<accession>A0A9D2AD05</accession>
<reference evidence="2" key="2">
    <citation type="submission" date="2021-04" db="EMBL/GenBank/DDBJ databases">
        <authorList>
            <person name="Gilroy R."/>
        </authorList>
    </citation>
    <scope>NUCLEOTIDE SEQUENCE</scope>
    <source>
        <strain evidence="2">23274</strain>
    </source>
</reference>
<dbReference type="AlphaFoldDB" id="A0A9D2AD05"/>
<evidence type="ECO:0000313" key="3">
    <source>
        <dbReference type="Proteomes" id="UP000824202"/>
    </source>
</evidence>
<keyword evidence="1" id="KW-0472">Membrane</keyword>
<feature type="non-terminal residue" evidence="2">
    <location>
        <position position="148"/>
    </location>
</feature>
<dbReference type="EMBL" id="DXFT01000197">
    <property type="protein sequence ID" value="HIX04420.1"/>
    <property type="molecule type" value="Genomic_DNA"/>
</dbReference>
<evidence type="ECO:0000256" key="1">
    <source>
        <dbReference type="SAM" id="Phobius"/>
    </source>
</evidence>
<dbReference type="Gene3D" id="1.10.10.1320">
    <property type="entry name" value="Anti-sigma factor, zinc-finger domain"/>
    <property type="match status" value="1"/>
</dbReference>
<protein>
    <recommendedName>
        <fullName evidence="4">Zinc-finger domain-containing protein</fullName>
    </recommendedName>
</protein>
<keyword evidence="1" id="KW-0812">Transmembrane</keyword>
<sequence>MDERTEDLLVRWVDGELSDAEREEVEVLLAHSAALRQTVADYRKIKRQVGALREEFRPAVAKRLQEVKARRRHLRLVRRLGYAAAIVLIFIVVGVFFLKRETSFAPLSSQQELAWGQMPVLVLPNGEKRVLPQNDTAVLWQEPQGDIS</sequence>
<proteinExistence type="predicted"/>
<evidence type="ECO:0008006" key="4">
    <source>
        <dbReference type="Google" id="ProtNLM"/>
    </source>
</evidence>
<organism evidence="2 3">
    <name type="scientific">Candidatus Odoribacter faecigallinarum</name>
    <dbReference type="NCBI Taxonomy" id="2838706"/>
    <lineage>
        <taxon>Bacteria</taxon>
        <taxon>Pseudomonadati</taxon>
        <taxon>Bacteroidota</taxon>
        <taxon>Bacteroidia</taxon>
        <taxon>Bacteroidales</taxon>
        <taxon>Odoribacteraceae</taxon>
        <taxon>Odoribacter</taxon>
    </lineage>
</organism>
<gene>
    <name evidence="2" type="ORF">H9863_09965</name>
</gene>
<dbReference type="InterPro" id="IPR041916">
    <property type="entry name" value="Anti_sigma_zinc_sf"/>
</dbReference>
<feature type="transmembrane region" description="Helical" evidence="1">
    <location>
        <begin position="80"/>
        <end position="98"/>
    </location>
</feature>
<keyword evidence="1" id="KW-1133">Transmembrane helix</keyword>
<comment type="caution">
    <text evidence="2">The sequence shown here is derived from an EMBL/GenBank/DDBJ whole genome shotgun (WGS) entry which is preliminary data.</text>
</comment>
<dbReference type="Proteomes" id="UP000824202">
    <property type="component" value="Unassembled WGS sequence"/>
</dbReference>
<evidence type="ECO:0000313" key="2">
    <source>
        <dbReference type="EMBL" id="HIX04420.1"/>
    </source>
</evidence>
<name>A0A9D2AD05_9BACT</name>